<dbReference type="GO" id="GO:0050660">
    <property type="term" value="F:flavin adenine dinucleotide binding"/>
    <property type="evidence" value="ECO:0007669"/>
    <property type="project" value="InterPro"/>
</dbReference>
<dbReference type="PANTHER" id="PTHR43831:SF1">
    <property type="entry name" value="ISOBUTYRYL-COA DEHYDROGENASE, MITOCHONDRIAL"/>
    <property type="match status" value="1"/>
</dbReference>
<dbReference type="InterPro" id="IPR013107">
    <property type="entry name" value="Acyl-CoA_DH_C"/>
</dbReference>
<dbReference type="InterPro" id="IPR009100">
    <property type="entry name" value="AcylCoA_DH/oxidase_NM_dom_sf"/>
</dbReference>
<feature type="domain" description="Acyl-CoA dehydrogenase C-terminal" evidence="5">
    <location>
        <begin position="256"/>
        <end position="367"/>
    </location>
</feature>
<gene>
    <name evidence="6" type="ORF">HUK82_01610</name>
</gene>
<dbReference type="Proteomes" id="UP000585665">
    <property type="component" value="Unassembled WGS sequence"/>
</dbReference>
<evidence type="ECO:0000313" key="7">
    <source>
        <dbReference type="Proteomes" id="UP000585665"/>
    </source>
</evidence>
<name>A0A850P8F0_9PROT</name>
<reference evidence="6 7" key="1">
    <citation type="submission" date="2020-06" db="EMBL/GenBank/DDBJ databases">
        <title>Description of novel acetic acid bacteria.</title>
        <authorList>
            <person name="Sombolestani A."/>
        </authorList>
    </citation>
    <scope>NUCLEOTIDE SEQUENCE [LARGE SCALE GENOMIC DNA]</scope>
    <source>
        <strain evidence="6 7">LMG 27010</strain>
    </source>
</reference>
<feature type="domain" description="Acyl-CoA dehydrogenase/oxidase N-terminal" evidence="4">
    <location>
        <begin position="24"/>
        <end position="90"/>
    </location>
</feature>
<keyword evidence="1" id="KW-0285">Flavoprotein</keyword>
<dbReference type="Gene3D" id="2.40.110.10">
    <property type="entry name" value="Butyryl-CoA Dehydrogenase, subunit A, domain 2"/>
    <property type="match status" value="1"/>
</dbReference>
<evidence type="ECO:0000256" key="2">
    <source>
        <dbReference type="ARBA" id="ARBA00023002"/>
    </source>
</evidence>
<evidence type="ECO:0000259" key="3">
    <source>
        <dbReference type="Pfam" id="PF02770"/>
    </source>
</evidence>
<evidence type="ECO:0000259" key="4">
    <source>
        <dbReference type="Pfam" id="PF02771"/>
    </source>
</evidence>
<dbReference type="AlphaFoldDB" id="A0A850P8F0"/>
<dbReference type="Gene3D" id="1.10.540.10">
    <property type="entry name" value="Acyl-CoA dehydrogenase/oxidase, N-terminal domain"/>
    <property type="match status" value="1"/>
</dbReference>
<sequence length="386" mass="41428">MDGSHGVDAQTRQDERLAALLPRFAERAAVHDRSGEIALETLDDLRQAGFLALAVPREKGGGGIGLRRTVDLVARVARADPSSALILAMQYLQTAGIACSSTWPDDLRDEVLGSVVRDGALVNALRVEPDLGTPARGGVPATRVRRAGGRWLLSGQKIFSTGSSALTWGLVWGVTDEPEPRVGQIVVPLDLPGVRIEKSWHHLGMRATGSHTFVFDDVDIPDRYLTSLQPVGAGSPETASVARWHAIIVAGLYDAIARSARDWLVDFLHSRVPSALGRSLATLPRFHSVLGEIDGLLLVNTALMERGLTQAEAGQRAEDDGQIKRIMTENAIAAVAKAIEVTGNPGLSQDNPLERHYRNVLCGRIHTPQADMVLESAGKHVLVPAP</sequence>
<evidence type="ECO:0000313" key="6">
    <source>
        <dbReference type="EMBL" id="NVN39263.1"/>
    </source>
</evidence>
<organism evidence="6 7">
    <name type="scientific">Ameyamaea chiangmaiensis</name>
    <dbReference type="NCBI Taxonomy" id="442969"/>
    <lineage>
        <taxon>Bacteria</taxon>
        <taxon>Pseudomonadati</taxon>
        <taxon>Pseudomonadota</taxon>
        <taxon>Alphaproteobacteria</taxon>
        <taxon>Acetobacterales</taxon>
        <taxon>Acetobacteraceae</taxon>
        <taxon>Ameyamaea</taxon>
    </lineage>
</organism>
<dbReference type="EMBL" id="JABXXR010000005">
    <property type="protein sequence ID" value="NVN39263.1"/>
    <property type="molecule type" value="Genomic_DNA"/>
</dbReference>
<evidence type="ECO:0000256" key="1">
    <source>
        <dbReference type="ARBA" id="ARBA00022630"/>
    </source>
</evidence>
<dbReference type="InterPro" id="IPR052547">
    <property type="entry name" value="Mito_Isobutyryl-CoADH"/>
</dbReference>
<dbReference type="PANTHER" id="PTHR43831">
    <property type="entry name" value="ISOBUTYRYL-COA DEHYDROGENASE"/>
    <property type="match status" value="1"/>
</dbReference>
<dbReference type="InterPro" id="IPR037069">
    <property type="entry name" value="AcylCoA_DH/ox_N_sf"/>
</dbReference>
<keyword evidence="2" id="KW-0560">Oxidoreductase</keyword>
<comment type="caution">
    <text evidence="6">The sequence shown here is derived from an EMBL/GenBank/DDBJ whole genome shotgun (WGS) entry which is preliminary data.</text>
</comment>
<dbReference type="PIRSF" id="PIRSF016578">
    <property type="entry name" value="HsaA"/>
    <property type="match status" value="1"/>
</dbReference>
<dbReference type="Pfam" id="PF02770">
    <property type="entry name" value="Acyl-CoA_dh_M"/>
    <property type="match status" value="1"/>
</dbReference>
<proteinExistence type="predicted"/>
<dbReference type="InterPro" id="IPR046373">
    <property type="entry name" value="Acyl-CoA_Oxase/DH_mid-dom_sf"/>
</dbReference>
<dbReference type="SUPFAM" id="SSF47203">
    <property type="entry name" value="Acyl-CoA dehydrogenase C-terminal domain-like"/>
    <property type="match status" value="1"/>
</dbReference>
<dbReference type="InterPro" id="IPR013786">
    <property type="entry name" value="AcylCoA_DH/ox_N"/>
</dbReference>
<accession>A0A850P8F0</accession>
<dbReference type="Pfam" id="PF08028">
    <property type="entry name" value="Acyl-CoA_dh_2"/>
    <property type="match status" value="1"/>
</dbReference>
<dbReference type="SUPFAM" id="SSF56645">
    <property type="entry name" value="Acyl-CoA dehydrogenase NM domain-like"/>
    <property type="match status" value="1"/>
</dbReference>
<feature type="domain" description="Acyl-CoA oxidase/dehydrogenase middle" evidence="3">
    <location>
        <begin position="128"/>
        <end position="218"/>
    </location>
</feature>
<keyword evidence="7" id="KW-1185">Reference proteome</keyword>
<dbReference type="RefSeq" id="WP_176612275.1">
    <property type="nucleotide sequence ID" value="NZ_JABXXR010000005.1"/>
</dbReference>
<dbReference type="InterPro" id="IPR036250">
    <property type="entry name" value="AcylCo_DH-like_C"/>
</dbReference>
<protein>
    <submittedName>
        <fullName evidence="6">Acyl-CoA/acyl-ACP dehydrogenase</fullName>
    </submittedName>
</protein>
<evidence type="ECO:0000259" key="5">
    <source>
        <dbReference type="Pfam" id="PF08028"/>
    </source>
</evidence>
<dbReference type="Pfam" id="PF02771">
    <property type="entry name" value="Acyl-CoA_dh_N"/>
    <property type="match status" value="1"/>
</dbReference>
<dbReference type="Gene3D" id="1.20.140.10">
    <property type="entry name" value="Butyryl-CoA Dehydrogenase, subunit A, domain 3"/>
    <property type="match status" value="1"/>
</dbReference>
<dbReference type="GO" id="GO:0016627">
    <property type="term" value="F:oxidoreductase activity, acting on the CH-CH group of donors"/>
    <property type="evidence" value="ECO:0007669"/>
    <property type="project" value="InterPro"/>
</dbReference>
<dbReference type="InterPro" id="IPR006091">
    <property type="entry name" value="Acyl-CoA_Oxase/DH_mid-dom"/>
</dbReference>